<sequence length="421" mass="47449">MFLIRLDLLSGVDYGLYNTHPEILADLMALQVISLLQPMPASYVKPIHHFNNRRQAENEFLYRQKLNTSLEDSEDEVERSLEPNLSQSSLSSFASSSDSRSKWDTSLSSAANSFYASDSDTLADNDNTFFTDQICYSHTGLYHAPNILKSAQDKKWIAKPTGCPLHTIPVQSLPTPPLSSPFSSPSRSRRSLYSEEEAYKRKITDSSLVSSILDAAETGEYHVSPYLHPCFSMKHINETPPIFQHLLKPKASMVAWNMTGMLRGTTIGTLTLLFNGAYGISLEEFAELRKRSHKCSSCFCYFLWDGYQQHIEHDMLCKNMPKLEPVPDLRAVFLSLPSVPIEKWPAGTTPISEDVINGALGLAWLNWHSRLSVTHDCWVHMITAWRLCPGRCERVRSFAGHICHLEEDPRCCVMGDANLSP</sequence>
<feature type="region of interest" description="Disordered" evidence="1">
    <location>
        <begin position="169"/>
        <end position="191"/>
    </location>
</feature>
<proteinExistence type="predicted"/>
<dbReference type="Proteomes" id="UP000799118">
    <property type="component" value="Unassembled WGS sequence"/>
</dbReference>
<dbReference type="OrthoDB" id="3071161at2759"/>
<evidence type="ECO:0000256" key="1">
    <source>
        <dbReference type="SAM" id="MobiDB-lite"/>
    </source>
</evidence>
<reference evidence="2" key="1">
    <citation type="journal article" date="2019" name="Environ. Microbiol.">
        <title>Fungal ecological strategies reflected in gene transcription - a case study of two litter decomposers.</title>
        <authorList>
            <person name="Barbi F."/>
            <person name="Kohler A."/>
            <person name="Barry K."/>
            <person name="Baskaran P."/>
            <person name="Daum C."/>
            <person name="Fauchery L."/>
            <person name="Ihrmark K."/>
            <person name="Kuo A."/>
            <person name="LaButti K."/>
            <person name="Lipzen A."/>
            <person name="Morin E."/>
            <person name="Grigoriev I.V."/>
            <person name="Henrissat B."/>
            <person name="Lindahl B."/>
            <person name="Martin F."/>
        </authorList>
    </citation>
    <scope>NUCLEOTIDE SEQUENCE</scope>
    <source>
        <strain evidence="2">JB14</strain>
    </source>
</reference>
<accession>A0A6A4GDC2</accession>
<gene>
    <name evidence="2" type="ORF">BT96DRAFT_1009172</name>
</gene>
<keyword evidence="3" id="KW-1185">Reference proteome</keyword>
<dbReference type="AlphaFoldDB" id="A0A6A4GDC2"/>
<organism evidence="2 3">
    <name type="scientific">Gymnopus androsaceus JB14</name>
    <dbReference type="NCBI Taxonomy" id="1447944"/>
    <lineage>
        <taxon>Eukaryota</taxon>
        <taxon>Fungi</taxon>
        <taxon>Dikarya</taxon>
        <taxon>Basidiomycota</taxon>
        <taxon>Agaricomycotina</taxon>
        <taxon>Agaricomycetes</taxon>
        <taxon>Agaricomycetidae</taxon>
        <taxon>Agaricales</taxon>
        <taxon>Marasmiineae</taxon>
        <taxon>Omphalotaceae</taxon>
        <taxon>Gymnopus</taxon>
    </lineage>
</organism>
<protein>
    <submittedName>
        <fullName evidence="2">Uncharacterized protein</fullName>
    </submittedName>
</protein>
<evidence type="ECO:0000313" key="3">
    <source>
        <dbReference type="Proteomes" id="UP000799118"/>
    </source>
</evidence>
<name>A0A6A4GDC2_9AGAR</name>
<evidence type="ECO:0000313" key="2">
    <source>
        <dbReference type="EMBL" id="KAE9383440.1"/>
    </source>
</evidence>
<dbReference type="EMBL" id="ML770469">
    <property type="protein sequence ID" value="KAE9383440.1"/>
    <property type="molecule type" value="Genomic_DNA"/>
</dbReference>